<dbReference type="Proteomes" id="UP000257136">
    <property type="component" value="Unassembled WGS sequence"/>
</dbReference>
<dbReference type="Pfam" id="PF07484">
    <property type="entry name" value="Collar"/>
    <property type="match status" value="1"/>
</dbReference>
<keyword evidence="3" id="KW-1185">Reference proteome</keyword>
<dbReference type="OrthoDB" id="9810174at2"/>
<dbReference type="SUPFAM" id="SSF88874">
    <property type="entry name" value="Receptor-binding domain of short tail fibre protein gp12"/>
    <property type="match status" value="1"/>
</dbReference>
<dbReference type="InterPro" id="IPR037053">
    <property type="entry name" value="Phage_tail_collar_dom_sf"/>
</dbReference>
<dbReference type="RefSeq" id="WP_115815177.1">
    <property type="nucleotide sequence ID" value="NZ_QUNI01000020.1"/>
</dbReference>
<dbReference type="AlphaFoldDB" id="A0A3E0DWJ8"/>
<accession>A0A3E0DWJ8</accession>
<gene>
    <name evidence="2" type="ORF">C8P67_1204</name>
</gene>
<feature type="domain" description="Phage tail collar" evidence="1">
    <location>
        <begin position="8"/>
        <end position="61"/>
    </location>
</feature>
<name>A0A3E0DWJ8_9FLAO</name>
<dbReference type="EMBL" id="QUNI01000020">
    <property type="protein sequence ID" value="REG90477.1"/>
    <property type="molecule type" value="Genomic_DNA"/>
</dbReference>
<dbReference type="Gene3D" id="3.90.1340.10">
    <property type="entry name" value="Phage tail collar domain"/>
    <property type="match status" value="1"/>
</dbReference>
<dbReference type="InterPro" id="IPR011083">
    <property type="entry name" value="Phage_tail_collar_dom"/>
</dbReference>
<evidence type="ECO:0000313" key="2">
    <source>
        <dbReference type="EMBL" id="REG90477.1"/>
    </source>
</evidence>
<protein>
    <submittedName>
        <fullName evidence="2">Microcystin-dependent protein</fullName>
    </submittedName>
</protein>
<evidence type="ECO:0000313" key="3">
    <source>
        <dbReference type="Proteomes" id="UP000257136"/>
    </source>
</evidence>
<sequence length="183" mass="19061">MDGVIGYTTLFAGNFEPYNWAYCQGQTIAIQRNTVLFSILGTTYGGNGTTNFKLPDLQGRAVIGAGQGPALSPYSLGDDGGTETMVITSAQIPLHTHPFAYKIAQDSATSATSAVTTNNAYGEDPSGSNTPFTTPANVGLKPFAGNLTMANAGTNTPAPISTINPYLALNYIICLAGSFPPRQ</sequence>
<proteinExistence type="predicted"/>
<evidence type="ECO:0000259" key="1">
    <source>
        <dbReference type="Pfam" id="PF07484"/>
    </source>
</evidence>
<reference evidence="2 3" key="1">
    <citation type="submission" date="2018-08" db="EMBL/GenBank/DDBJ databases">
        <title>Genomic Encyclopedia of Archaeal and Bacterial Type Strains, Phase II (KMG-II): from individual species to whole genera.</title>
        <authorList>
            <person name="Goeker M."/>
        </authorList>
    </citation>
    <scope>NUCLEOTIDE SEQUENCE [LARGE SCALE GENOMIC DNA]</scope>
    <source>
        <strain evidence="2 3">DSM 100880</strain>
    </source>
</reference>
<organism evidence="2 3">
    <name type="scientific">Flavobacterium aquicola</name>
    <dbReference type="NCBI Taxonomy" id="1682742"/>
    <lineage>
        <taxon>Bacteria</taxon>
        <taxon>Pseudomonadati</taxon>
        <taxon>Bacteroidota</taxon>
        <taxon>Flavobacteriia</taxon>
        <taxon>Flavobacteriales</taxon>
        <taxon>Flavobacteriaceae</taxon>
        <taxon>Flavobacterium</taxon>
    </lineage>
</organism>
<comment type="caution">
    <text evidence="2">The sequence shown here is derived from an EMBL/GenBank/DDBJ whole genome shotgun (WGS) entry which is preliminary data.</text>
</comment>